<sequence length="160" mass="17950">MKPCNLIIPSPIPPHIPSPIVSLDLHMEDGLEEQDEFLNNDLGMDHDECNAEEFIIEEAARDSNEMSIIGSVRAQSVVNITRTQSIHVSCSDDFSSAVVIADFTLVTMCVKNIFDNKKLLQYHLHHDAISKHYQFKVKRSTITLLHVVCIDDESMAVACD</sequence>
<gene>
    <name evidence="1" type="ORF">TIFTF001_016494</name>
</gene>
<organism evidence="1 2">
    <name type="scientific">Ficus carica</name>
    <name type="common">Common fig</name>
    <dbReference type="NCBI Taxonomy" id="3494"/>
    <lineage>
        <taxon>Eukaryota</taxon>
        <taxon>Viridiplantae</taxon>
        <taxon>Streptophyta</taxon>
        <taxon>Embryophyta</taxon>
        <taxon>Tracheophyta</taxon>
        <taxon>Spermatophyta</taxon>
        <taxon>Magnoliopsida</taxon>
        <taxon>eudicotyledons</taxon>
        <taxon>Gunneridae</taxon>
        <taxon>Pentapetalae</taxon>
        <taxon>rosids</taxon>
        <taxon>fabids</taxon>
        <taxon>Rosales</taxon>
        <taxon>Moraceae</taxon>
        <taxon>Ficeae</taxon>
        <taxon>Ficus</taxon>
    </lineage>
</organism>
<proteinExistence type="predicted"/>
<evidence type="ECO:0000313" key="2">
    <source>
        <dbReference type="Proteomes" id="UP001187192"/>
    </source>
</evidence>
<name>A0AA88A6E0_FICCA</name>
<reference evidence="1" key="1">
    <citation type="submission" date="2023-07" db="EMBL/GenBank/DDBJ databases">
        <title>draft genome sequence of fig (Ficus carica).</title>
        <authorList>
            <person name="Takahashi T."/>
            <person name="Nishimura K."/>
        </authorList>
    </citation>
    <scope>NUCLEOTIDE SEQUENCE</scope>
</reference>
<dbReference type="Proteomes" id="UP001187192">
    <property type="component" value="Unassembled WGS sequence"/>
</dbReference>
<dbReference type="EMBL" id="BTGU01000025">
    <property type="protein sequence ID" value="GMN47312.1"/>
    <property type="molecule type" value="Genomic_DNA"/>
</dbReference>
<accession>A0AA88A6E0</accession>
<dbReference type="AlphaFoldDB" id="A0AA88A6E0"/>
<evidence type="ECO:0000313" key="1">
    <source>
        <dbReference type="EMBL" id="GMN47312.1"/>
    </source>
</evidence>
<keyword evidence="2" id="KW-1185">Reference proteome</keyword>
<protein>
    <submittedName>
        <fullName evidence="1">Uncharacterized protein</fullName>
    </submittedName>
</protein>
<comment type="caution">
    <text evidence="1">The sequence shown here is derived from an EMBL/GenBank/DDBJ whole genome shotgun (WGS) entry which is preliminary data.</text>
</comment>